<gene>
    <name evidence="2" type="ORF">FVE85_9055</name>
</gene>
<keyword evidence="3" id="KW-1185">Reference proteome</keyword>
<proteinExistence type="predicted"/>
<dbReference type="EMBL" id="VRMN01000008">
    <property type="protein sequence ID" value="KAA8492783.1"/>
    <property type="molecule type" value="Genomic_DNA"/>
</dbReference>
<evidence type="ECO:0000256" key="1">
    <source>
        <dbReference type="PROSITE-ProRule" id="PRU00182"/>
    </source>
</evidence>
<dbReference type="GO" id="GO:0003723">
    <property type="term" value="F:RNA binding"/>
    <property type="evidence" value="ECO:0007669"/>
    <property type="project" value="UniProtKB-KW"/>
</dbReference>
<accession>A0A5J4YPX4</accession>
<keyword evidence="1" id="KW-0694">RNA-binding</keyword>
<evidence type="ECO:0000313" key="2">
    <source>
        <dbReference type="EMBL" id="KAA8492783.1"/>
    </source>
</evidence>
<dbReference type="PROSITE" id="PS50889">
    <property type="entry name" value="S4"/>
    <property type="match status" value="1"/>
</dbReference>
<dbReference type="Gene3D" id="3.10.290.10">
    <property type="entry name" value="RNA-binding S4 domain"/>
    <property type="match status" value="1"/>
</dbReference>
<protein>
    <submittedName>
        <fullName evidence="2">Protein YaaA</fullName>
    </submittedName>
</protein>
<dbReference type="OrthoDB" id="10492307at2759"/>
<dbReference type="AlphaFoldDB" id="A0A5J4YPX4"/>
<organism evidence="2 3">
    <name type="scientific">Porphyridium purpureum</name>
    <name type="common">Red alga</name>
    <name type="synonym">Porphyridium cruentum</name>
    <dbReference type="NCBI Taxonomy" id="35688"/>
    <lineage>
        <taxon>Eukaryota</taxon>
        <taxon>Rhodophyta</taxon>
        <taxon>Bangiophyceae</taxon>
        <taxon>Porphyridiales</taxon>
        <taxon>Porphyridiaceae</taxon>
        <taxon>Porphyridium</taxon>
    </lineage>
</organism>
<evidence type="ECO:0000313" key="3">
    <source>
        <dbReference type="Proteomes" id="UP000324585"/>
    </source>
</evidence>
<dbReference type="Proteomes" id="UP000324585">
    <property type="component" value="Unassembled WGS sequence"/>
</dbReference>
<name>A0A5J4YPX4_PORPP</name>
<sequence length="157" mass="16721">MARTMASAFGVCGVTDVSLVAAPTRPAQASVCARPCERAAPVRSRHCGARRGVICLAVGFQKPTPSDAEDDKPVMFVSASKNVGETTIQLGKFLKTQGVYETGGQTKTAIQNGEVLVNGQVELRRGRRLRNGDTIEAAGLTIDVQFEVTQQADEDIE</sequence>
<comment type="caution">
    <text evidence="2">The sequence shown here is derived from an EMBL/GenBank/DDBJ whole genome shotgun (WGS) entry which is preliminary data.</text>
</comment>
<dbReference type="Pfam" id="PF13275">
    <property type="entry name" value="S4_2"/>
    <property type="match status" value="1"/>
</dbReference>
<reference evidence="3" key="1">
    <citation type="journal article" date="2019" name="Nat. Commun.">
        <title>Expansion of phycobilisome linker gene families in mesophilic red algae.</title>
        <authorList>
            <person name="Lee J."/>
            <person name="Kim D."/>
            <person name="Bhattacharya D."/>
            <person name="Yoon H.S."/>
        </authorList>
    </citation>
    <scope>NUCLEOTIDE SEQUENCE [LARGE SCALE GENOMIC DNA]</scope>
    <source>
        <strain evidence="3">CCMP 1328</strain>
    </source>
</reference>
<dbReference type="InterPro" id="IPR036986">
    <property type="entry name" value="S4_RNA-bd_sf"/>
</dbReference>
<dbReference type="SUPFAM" id="SSF55174">
    <property type="entry name" value="Alpha-L RNA-binding motif"/>
    <property type="match status" value="1"/>
</dbReference>